<name>A0ABW6WHZ2_9ACTN</name>
<dbReference type="PROSITE" id="PS51318">
    <property type="entry name" value="TAT"/>
    <property type="match status" value="1"/>
</dbReference>
<evidence type="ECO:0008006" key="4">
    <source>
        <dbReference type="Google" id="ProtNLM"/>
    </source>
</evidence>
<dbReference type="Gene3D" id="3.40.50.410">
    <property type="entry name" value="von Willebrand factor, type A domain"/>
    <property type="match status" value="1"/>
</dbReference>
<dbReference type="InterPro" id="IPR006311">
    <property type="entry name" value="TAT_signal"/>
</dbReference>
<dbReference type="InterPro" id="IPR036465">
    <property type="entry name" value="vWFA_dom_sf"/>
</dbReference>
<sequence>MSSRSPSRPERRRLGAALTALLTALLAAPLVGARPAAAAVPLPLPVAGVLSGGGETAVVIDLSASNGAGKRSVAVTVNGQSQRADLVPVMSDGLAVTIVVDASTKGAATLPAWLSAAARFILEAPTSTQAVVIPDRKPAAAATAPLRGPSGVVGALTAIRADGDRDTETALTLARGQFPRAETGRRVVVMYTSAADAGGVRAADLADDFRAAGTILVVVGTAAASGFWSGAAAATGGFFAPAGEPVVVPALDQVESTLRDRYLVCFATPPKLPATVSLRVDTGDLTLTGEAVVPALGGNDDSTPVTRTIVGTMLIAVGLATLVAIVILLIALGRRPRPVAGPPALTSVFIGRAGVPQAARGRAVVPREHGTPWS</sequence>
<keyword evidence="1" id="KW-0472">Membrane</keyword>
<reference evidence="2 3" key="1">
    <citation type="submission" date="2024-10" db="EMBL/GenBank/DDBJ databases">
        <title>The Natural Products Discovery Center: Release of the First 8490 Sequenced Strains for Exploring Actinobacteria Biosynthetic Diversity.</title>
        <authorList>
            <person name="Kalkreuter E."/>
            <person name="Kautsar S.A."/>
            <person name="Yang D."/>
            <person name="Bader C.D."/>
            <person name="Teijaro C.N."/>
            <person name="Fluegel L."/>
            <person name="Davis C.M."/>
            <person name="Simpson J.R."/>
            <person name="Lauterbach L."/>
            <person name="Steele A.D."/>
            <person name="Gui C."/>
            <person name="Meng S."/>
            <person name="Li G."/>
            <person name="Viehrig K."/>
            <person name="Ye F."/>
            <person name="Su P."/>
            <person name="Kiefer A.F."/>
            <person name="Nichols A."/>
            <person name="Cepeda A.J."/>
            <person name="Yan W."/>
            <person name="Fan B."/>
            <person name="Jiang Y."/>
            <person name="Adhikari A."/>
            <person name="Zheng C.-J."/>
            <person name="Schuster L."/>
            <person name="Cowan T.M."/>
            <person name="Smanski M.J."/>
            <person name="Chevrette M.G."/>
            <person name="De Carvalho L.P.S."/>
            <person name="Shen B."/>
        </authorList>
    </citation>
    <scope>NUCLEOTIDE SEQUENCE [LARGE SCALE GENOMIC DNA]</scope>
    <source>
        <strain evidence="2 3">NPDC000087</strain>
    </source>
</reference>
<comment type="caution">
    <text evidence="2">The sequence shown here is derived from an EMBL/GenBank/DDBJ whole genome shotgun (WGS) entry which is preliminary data.</text>
</comment>
<organism evidence="2 3">
    <name type="scientific">Paractinoplanes globisporus</name>
    <dbReference type="NCBI Taxonomy" id="113565"/>
    <lineage>
        <taxon>Bacteria</taxon>
        <taxon>Bacillati</taxon>
        <taxon>Actinomycetota</taxon>
        <taxon>Actinomycetes</taxon>
        <taxon>Micromonosporales</taxon>
        <taxon>Micromonosporaceae</taxon>
        <taxon>Paractinoplanes</taxon>
    </lineage>
</organism>
<dbReference type="EMBL" id="JBIAZU010000004">
    <property type="protein sequence ID" value="MFF5292902.1"/>
    <property type="molecule type" value="Genomic_DNA"/>
</dbReference>
<proteinExistence type="predicted"/>
<dbReference type="RefSeq" id="WP_020512655.1">
    <property type="nucleotide sequence ID" value="NZ_JBIAZU010000004.1"/>
</dbReference>
<keyword evidence="1" id="KW-1133">Transmembrane helix</keyword>
<evidence type="ECO:0000313" key="3">
    <source>
        <dbReference type="Proteomes" id="UP001602245"/>
    </source>
</evidence>
<accession>A0ABW6WHZ2</accession>
<protein>
    <recommendedName>
        <fullName evidence="4">VWFA domain-containing protein</fullName>
    </recommendedName>
</protein>
<dbReference type="Proteomes" id="UP001602245">
    <property type="component" value="Unassembled WGS sequence"/>
</dbReference>
<evidence type="ECO:0000313" key="2">
    <source>
        <dbReference type="EMBL" id="MFF5292902.1"/>
    </source>
</evidence>
<keyword evidence="1" id="KW-0812">Transmembrane</keyword>
<evidence type="ECO:0000256" key="1">
    <source>
        <dbReference type="SAM" id="Phobius"/>
    </source>
</evidence>
<keyword evidence="3" id="KW-1185">Reference proteome</keyword>
<gene>
    <name evidence="2" type="ORF">ACFY35_25950</name>
</gene>
<feature type="transmembrane region" description="Helical" evidence="1">
    <location>
        <begin position="309"/>
        <end position="332"/>
    </location>
</feature>
<dbReference type="SUPFAM" id="SSF53300">
    <property type="entry name" value="vWA-like"/>
    <property type="match status" value="1"/>
</dbReference>